<evidence type="ECO:0000256" key="3">
    <source>
        <dbReference type="SAM" id="Phobius"/>
    </source>
</evidence>
<organism evidence="4">
    <name type="scientific">Siphoviridae sp. ctkL634</name>
    <dbReference type="NCBI Taxonomy" id="2826442"/>
    <lineage>
        <taxon>Viruses</taxon>
        <taxon>Duplodnaviria</taxon>
        <taxon>Heunggongvirae</taxon>
        <taxon>Uroviricota</taxon>
        <taxon>Caudoviricetes</taxon>
    </lineage>
</organism>
<feature type="transmembrane region" description="Helical" evidence="3">
    <location>
        <begin position="87"/>
        <end position="108"/>
    </location>
</feature>
<evidence type="ECO:0000313" key="4">
    <source>
        <dbReference type="EMBL" id="DAD82063.1"/>
    </source>
</evidence>
<reference evidence="4" key="1">
    <citation type="journal article" date="2021" name="Proc. Natl. Acad. Sci. U.S.A.">
        <title>A Catalog of Tens of Thousands of Viruses from Human Metagenomes Reveals Hidden Associations with Chronic Diseases.</title>
        <authorList>
            <person name="Tisza M.J."/>
            <person name="Buck C.B."/>
        </authorList>
    </citation>
    <scope>NUCLEOTIDE SEQUENCE</scope>
    <source>
        <strain evidence="4">CtkL634</strain>
    </source>
</reference>
<keyword evidence="1" id="KW-0175">Coiled coil</keyword>
<proteinExistence type="predicted"/>
<evidence type="ECO:0000256" key="2">
    <source>
        <dbReference type="SAM" id="MobiDB-lite"/>
    </source>
</evidence>
<keyword evidence="3" id="KW-0812">Transmembrane</keyword>
<evidence type="ECO:0000256" key="1">
    <source>
        <dbReference type="SAM" id="Coils"/>
    </source>
</evidence>
<dbReference type="EMBL" id="BK014911">
    <property type="protein sequence ID" value="DAD82063.1"/>
    <property type="molecule type" value="Genomic_DNA"/>
</dbReference>
<name>A0A8S5MJ48_9CAUD</name>
<feature type="region of interest" description="Disordered" evidence="2">
    <location>
        <begin position="1"/>
        <end position="23"/>
    </location>
</feature>
<accession>A0A8S5MJ48</accession>
<keyword evidence="3" id="KW-1133">Transmembrane helix</keyword>
<feature type="coiled-coil region" evidence="1">
    <location>
        <begin position="27"/>
        <end position="75"/>
    </location>
</feature>
<sequence>MNETEMEHRLTEVESRSKSNTHRIDKLERVTEEIHTMSNTMIQLVEEVKHTNETVSSLDQKVEKMDGRVDDMERAPGKEWSNAKRTVFNTVVGAVIGFLIAGLMWAAVQAFLI</sequence>
<keyword evidence="3" id="KW-0472">Membrane</keyword>
<protein>
    <submittedName>
        <fullName evidence="4">Hemolysin XhlA</fullName>
    </submittedName>
</protein>
<dbReference type="Gene3D" id="1.20.5.110">
    <property type="match status" value="1"/>
</dbReference>